<dbReference type="OrthoDB" id="978645at2"/>
<sequence>MKVKNILILSLFVVSLLGFGNQAKAQLYNSALGLRLGATNGITFKSFVKNNAAIEAIGTFRYRGFGLTGLYEVHGRAFQSRDFNWFIGGGGHVYFWGDDRPNWIDGNTRSVLGLDGIIGLEGKFRTIPLAVSLDWKPAINIINYSGLWADEIALSFRYTW</sequence>
<proteinExistence type="predicted"/>
<dbReference type="AlphaFoldDB" id="A0A1I5PF37"/>
<dbReference type="EMBL" id="FOXH01000002">
    <property type="protein sequence ID" value="SFP32689.1"/>
    <property type="molecule type" value="Genomic_DNA"/>
</dbReference>
<evidence type="ECO:0000313" key="1">
    <source>
        <dbReference type="EMBL" id="SFP32689.1"/>
    </source>
</evidence>
<name>A0A1I5PF37_9BACT</name>
<reference evidence="1 2" key="1">
    <citation type="submission" date="2016-10" db="EMBL/GenBank/DDBJ databases">
        <authorList>
            <person name="de Groot N.N."/>
        </authorList>
    </citation>
    <scope>NUCLEOTIDE SEQUENCE [LARGE SCALE GENOMIC DNA]</scope>
    <source>
        <strain evidence="2">E92,LMG 26720,CCM 7988</strain>
    </source>
</reference>
<protein>
    <submittedName>
        <fullName evidence="1">Uncharacterized protein</fullName>
    </submittedName>
</protein>
<dbReference type="Proteomes" id="UP000199306">
    <property type="component" value="Unassembled WGS sequence"/>
</dbReference>
<dbReference type="RefSeq" id="WP_092013299.1">
    <property type="nucleotide sequence ID" value="NZ_FOXH01000002.1"/>
</dbReference>
<dbReference type="STRING" id="1079859.SAMN04515674_102447"/>
<accession>A0A1I5PF37</accession>
<organism evidence="1 2">
    <name type="scientific">Pseudarcicella hirudinis</name>
    <dbReference type="NCBI Taxonomy" id="1079859"/>
    <lineage>
        <taxon>Bacteria</taxon>
        <taxon>Pseudomonadati</taxon>
        <taxon>Bacteroidota</taxon>
        <taxon>Cytophagia</taxon>
        <taxon>Cytophagales</taxon>
        <taxon>Flectobacillaceae</taxon>
        <taxon>Pseudarcicella</taxon>
    </lineage>
</organism>
<evidence type="ECO:0000313" key="2">
    <source>
        <dbReference type="Proteomes" id="UP000199306"/>
    </source>
</evidence>
<gene>
    <name evidence="1" type="ORF">SAMN04515674_102447</name>
</gene>
<keyword evidence="2" id="KW-1185">Reference proteome</keyword>